<dbReference type="EMBL" id="ACVC01000035">
    <property type="protein sequence ID" value="EFO65265.1"/>
    <property type="molecule type" value="Genomic_DNA"/>
</dbReference>
<reference evidence="1 2" key="1">
    <citation type="journal article" date="2010" name="BMC Genomics">
        <title>Genome analysis and comparative genomics of a Giardia intestinalis assemblage E isolate.</title>
        <authorList>
            <person name="Jerlstrom-Hultqvist J."/>
            <person name="Franzen O."/>
            <person name="Ankarklev J."/>
            <person name="Xu F."/>
            <person name="Nohynkova E."/>
            <person name="Andersson J.O."/>
            <person name="Svard S.G."/>
            <person name="Andersson B."/>
        </authorList>
    </citation>
    <scope>NUCLEOTIDE SEQUENCE [LARGE SCALE GENOMIC DNA]</scope>
    <source>
        <strain evidence="1 2">P15</strain>
    </source>
</reference>
<dbReference type="AlphaFoldDB" id="E1EX12"/>
<evidence type="ECO:0000313" key="2">
    <source>
        <dbReference type="Proteomes" id="UP000008974"/>
    </source>
</evidence>
<dbReference type="VEuPathDB" id="GiardiaDB:GLP15_110"/>
<sequence>MDTIWRQSEYTCLNPRCRLTSYAHMDLPEYGIYECPFCHGPTTVTVTERVYFPF</sequence>
<comment type="caution">
    <text evidence="1">The sequence shown here is derived from an EMBL/GenBank/DDBJ whole genome shotgun (WGS) entry which is preliminary data.</text>
</comment>
<dbReference type="Proteomes" id="UP000008974">
    <property type="component" value="Unassembled WGS sequence"/>
</dbReference>
<gene>
    <name evidence="1" type="ORF">GLP15_110</name>
</gene>
<name>E1EX12_GIAIA</name>
<accession>E1EX12</accession>
<proteinExistence type="predicted"/>
<protein>
    <submittedName>
        <fullName evidence="1">Uncharacterized protein</fullName>
    </submittedName>
</protein>
<organism evidence="1 2">
    <name type="scientific">Giardia intestinalis (strain P15)</name>
    <name type="common">Giardia lamblia</name>
    <dbReference type="NCBI Taxonomy" id="658858"/>
    <lineage>
        <taxon>Eukaryota</taxon>
        <taxon>Metamonada</taxon>
        <taxon>Diplomonadida</taxon>
        <taxon>Hexamitidae</taxon>
        <taxon>Giardiinae</taxon>
        <taxon>Giardia</taxon>
    </lineage>
</organism>
<evidence type="ECO:0000313" key="1">
    <source>
        <dbReference type="EMBL" id="EFO65265.1"/>
    </source>
</evidence>